<organism evidence="2 3">
    <name type="scientific">Rotaria magnacalcarata</name>
    <dbReference type="NCBI Taxonomy" id="392030"/>
    <lineage>
        <taxon>Eukaryota</taxon>
        <taxon>Metazoa</taxon>
        <taxon>Spiralia</taxon>
        <taxon>Gnathifera</taxon>
        <taxon>Rotifera</taxon>
        <taxon>Eurotatoria</taxon>
        <taxon>Bdelloidea</taxon>
        <taxon>Philodinida</taxon>
        <taxon>Philodinidae</taxon>
        <taxon>Rotaria</taxon>
    </lineage>
</organism>
<comment type="caution">
    <text evidence="2">The sequence shown here is derived from an EMBL/GenBank/DDBJ whole genome shotgun (WGS) entry which is preliminary data.</text>
</comment>
<dbReference type="AlphaFoldDB" id="A0A8S2TFG3"/>
<feature type="compositionally biased region" description="Acidic residues" evidence="1">
    <location>
        <begin position="31"/>
        <end position="50"/>
    </location>
</feature>
<evidence type="ECO:0000313" key="2">
    <source>
        <dbReference type="EMBL" id="CAF4278498.1"/>
    </source>
</evidence>
<reference evidence="2" key="1">
    <citation type="submission" date="2021-02" db="EMBL/GenBank/DDBJ databases">
        <authorList>
            <person name="Nowell W R."/>
        </authorList>
    </citation>
    <scope>NUCLEOTIDE SEQUENCE</scope>
</reference>
<feature type="compositionally biased region" description="Basic and acidic residues" evidence="1">
    <location>
        <begin position="51"/>
        <end position="72"/>
    </location>
</feature>
<proteinExistence type="predicted"/>
<dbReference type="Proteomes" id="UP000676336">
    <property type="component" value="Unassembled WGS sequence"/>
</dbReference>
<name>A0A8S2TFG3_9BILA</name>
<evidence type="ECO:0000256" key="1">
    <source>
        <dbReference type="SAM" id="MobiDB-lite"/>
    </source>
</evidence>
<evidence type="ECO:0000313" key="3">
    <source>
        <dbReference type="Proteomes" id="UP000676336"/>
    </source>
</evidence>
<feature type="region of interest" description="Disordered" evidence="1">
    <location>
        <begin position="1"/>
        <end position="72"/>
    </location>
</feature>
<feature type="non-terminal residue" evidence="2">
    <location>
        <position position="1"/>
    </location>
</feature>
<protein>
    <submittedName>
        <fullName evidence="2">Uncharacterized protein</fullName>
    </submittedName>
</protein>
<dbReference type="EMBL" id="CAJOBI010032115">
    <property type="protein sequence ID" value="CAF4278498.1"/>
    <property type="molecule type" value="Genomic_DNA"/>
</dbReference>
<feature type="compositionally biased region" description="Basic and acidic residues" evidence="1">
    <location>
        <begin position="1"/>
        <end position="30"/>
    </location>
</feature>
<accession>A0A8S2TFG3</accession>
<gene>
    <name evidence="2" type="ORF">SMN809_LOCUS25152</name>
</gene>
<feature type="non-terminal residue" evidence="2">
    <location>
        <position position="72"/>
    </location>
</feature>
<sequence length="72" mass="8555">RFRTVEEQVNIDKKLNEETRTEDNETKPEENNDETEEDGLDKDDINEPEGEERQTTRPRRVSELNIVEKVKP</sequence>